<name>A0A9W6ILQ5_9PROT</name>
<organism evidence="1 2">
    <name type="scientific">Maricaulis virginensis</name>
    <dbReference type="NCBI Taxonomy" id="144022"/>
    <lineage>
        <taxon>Bacteria</taxon>
        <taxon>Pseudomonadati</taxon>
        <taxon>Pseudomonadota</taxon>
        <taxon>Alphaproteobacteria</taxon>
        <taxon>Maricaulales</taxon>
        <taxon>Maricaulaceae</taxon>
        <taxon>Maricaulis</taxon>
    </lineage>
</organism>
<dbReference type="EMBL" id="BSFE01000005">
    <property type="protein sequence ID" value="GLK52608.1"/>
    <property type="molecule type" value="Genomic_DNA"/>
</dbReference>
<accession>A0A9W6ILQ5</accession>
<gene>
    <name evidence="1" type="ORF">GCM10017621_21160</name>
</gene>
<evidence type="ECO:0008006" key="3">
    <source>
        <dbReference type="Google" id="ProtNLM"/>
    </source>
</evidence>
<dbReference type="Pfam" id="PF16264">
    <property type="entry name" value="SatD"/>
    <property type="match status" value="1"/>
</dbReference>
<dbReference type="AlphaFoldDB" id="A0A9W6ILQ5"/>
<evidence type="ECO:0000313" key="2">
    <source>
        <dbReference type="Proteomes" id="UP001143486"/>
    </source>
</evidence>
<comment type="caution">
    <text evidence="1">The sequence shown here is derived from an EMBL/GenBank/DDBJ whole genome shotgun (WGS) entry which is preliminary data.</text>
</comment>
<dbReference type="InterPro" id="IPR032580">
    <property type="entry name" value="SatD"/>
</dbReference>
<dbReference type="RefSeq" id="WP_271186971.1">
    <property type="nucleotide sequence ID" value="NZ_BSFE01000005.1"/>
</dbReference>
<dbReference type="Proteomes" id="UP001143486">
    <property type="component" value="Unassembled WGS sequence"/>
</dbReference>
<protein>
    <recommendedName>
        <fullName evidence="3">SatD family (SatD)</fullName>
    </recommendedName>
</protein>
<sequence length="214" mass="23443">MGDVTASSRREAGRVRDWLAGVVATINDTQADDIRSPLTVTLGDEFQGVVASAEAAMRIVFALDALCLEADPPIDLHYVILEGGIETPINPDIAHGMLGPGLTRARQLLTEKPTQKRRRTRCTIELGDVTLTAAAADILLALEGLRARWNDVERPYAAVLLEEPDDSVAADRLDRDRTSVYRRRRTLLVEEYRALQSALLTILDRGLASPSEEG</sequence>
<proteinExistence type="predicted"/>
<keyword evidence="2" id="KW-1185">Reference proteome</keyword>
<reference evidence="1" key="1">
    <citation type="journal article" date="2014" name="Int. J. Syst. Evol. Microbiol.">
        <title>Complete genome sequence of Corynebacterium casei LMG S-19264T (=DSM 44701T), isolated from a smear-ripened cheese.</title>
        <authorList>
            <consortium name="US DOE Joint Genome Institute (JGI-PGF)"/>
            <person name="Walter F."/>
            <person name="Albersmeier A."/>
            <person name="Kalinowski J."/>
            <person name="Ruckert C."/>
        </authorList>
    </citation>
    <scope>NUCLEOTIDE SEQUENCE</scope>
    <source>
        <strain evidence="1">VKM B-1513</strain>
    </source>
</reference>
<evidence type="ECO:0000313" key="1">
    <source>
        <dbReference type="EMBL" id="GLK52608.1"/>
    </source>
</evidence>
<reference evidence="1" key="2">
    <citation type="submission" date="2023-01" db="EMBL/GenBank/DDBJ databases">
        <authorList>
            <person name="Sun Q."/>
            <person name="Evtushenko L."/>
        </authorList>
    </citation>
    <scope>NUCLEOTIDE SEQUENCE</scope>
    <source>
        <strain evidence="1">VKM B-1513</strain>
    </source>
</reference>